<evidence type="ECO:0000256" key="1">
    <source>
        <dbReference type="SAM" id="MobiDB-lite"/>
    </source>
</evidence>
<evidence type="ECO:0000313" key="4">
    <source>
        <dbReference type="RefSeq" id="XP_040480647.1"/>
    </source>
</evidence>
<protein>
    <submittedName>
        <fullName evidence="4">Sperm flagellar protein 1-like isoform X1</fullName>
    </submittedName>
    <submittedName>
        <fullName evidence="5">Sperm flagellar protein 1-like isoform X2</fullName>
    </submittedName>
    <submittedName>
        <fullName evidence="6">Sperm flagellar protein 1-like isoform X3</fullName>
    </submittedName>
</protein>
<dbReference type="GeneID" id="103658539"/>
<dbReference type="Pfam" id="PF06294">
    <property type="entry name" value="CH_2"/>
    <property type="match status" value="1"/>
</dbReference>
<dbReference type="PANTHER" id="PTHR12509">
    <property type="entry name" value="SPERMATOGENESIS-ASSOCIATED 4-RELATED"/>
    <property type="match status" value="1"/>
</dbReference>
<dbReference type="InterPro" id="IPR001715">
    <property type="entry name" value="CH_dom"/>
</dbReference>
<dbReference type="AlphaFoldDB" id="A0A8M1FB70"/>
<keyword evidence="3" id="KW-1185">Reference proteome</keyword>
<dbReference type="RefSeq" id="XP_040480647.1">
    <property type="nucleotide sequence ID" value="XM_040624713.1"/>
</dbReference>
<feature type="domain" description="Calponin-homology (CH)" evidence="2">
    <location>
        <begin position="17"/>
        <end position="122"/>
    </location>
</feature>
<proteinExistence type="predicted"/>
<dbReference type="KEGG" id="umr:103658539"/>
<dbReference type="FunFam" id="1.10.418.10:FF:000059">
    <property type="entry name" value="RIKEN cDNA 6430531B16 gene"/>
    <property type="match status" value="1"/>
</dbReference>
<dbReference type="InterPro" id="IPR036872">
    <property type="entry name" value="CH_dom_sf"/>
</dbReference>
<dbReference type="Gene3D" id="1.10.418.10">
    <property type="entry name" value="Calponin-like domain"/>
    <property type="match status" value="1"/>
</dbReference>
<reference evidence="4 5" key="1">
    <citation type="submission" date="2025-04" db="UniProtKB">
        <authorList>
            <consortium name="RefSeq"/>
        </authorList>
    </citation>
    <scope>IDENTIFICATION</scope>
    <source>
        <tissue evidence="4 5">Whole blood</tissue>
    </source>
</reference>
<dbReference type="Proteomes" id="UP000261680">
    <property type="component" value="Unplaced"/>
</dbReference>
<dbReference type="InterPro" id="IPR052111">
    <property type="entry name" value="Spermatogenesis_Ciliary_MAP"/>
</dbReference>
<dbReference type="OrthoDB" id="9751442at2759"/>
<dbReference type="GO" id="GO:0008017">
    <property type="term" value="F:microtubule binding"/>
    <property type="evidence" value="ECO:0007669"/>
    <property type="project" value="TreeGrafter"/>
</dbReference>
<name>A0A8M1FB70_URSMA</name>
<dbReference type="RefSeq" id="XP_040480648.1">
    <property type="nucleotide sequence ID" value="XM_040624714.1"/>
</dbReference>
<evidence type="ECO:0000259" key="2">
    <source>
        <dbReference type="PROSITE" id="PS50021"/>
    </source>
</evidence>
<dbReference type="RefSeq" id="XP_040480649.1">
    <property type="nucleotide sequence ID" value="XM_040624715.1"/>
</dbReference>
<dbReference type="SUPFAM" id="SSF47576">
    <property type="entry name" value="Calponin-homology domain, CH-domain"/>
    <property type="match status" value="1"/>
</dbReference>
<organism evidence="3 5">
    <name type="scientific">Ursus maritimus</name>
    <name type="common">Polar bear</name>
    <name type="synonym">Thalarctos maritimus</name>
    <dbReference type="NCBI Taxonomy" id="29073"/>
    <lineage>
        <taxon>Eukaryota</taxon>
        <taxon>Metazoa</taxon>
        <taxon>Chordata</taxon>
        <taxon>Craniata</taxon>
        <taxon>Vertebrata</taxon>
        <taxon>Euteleostomi</taxon>
        <taxon>Mammalia</taxon>
        <taxon>Eutheria</taxon>
        <taxon>Laurasiatheria</taxon>
        <taxon>Carnivora</taxon>
        <taxon>Caniformia</taxon>
        <taxon>Ursidae</taxon>
        <taxon>Ursus</taxon>
    </lineage>
</organism>
<evidence type="ECO:0000313" key="3">
    <source>
        <dbReference type="Proteomes" id="UP000261680"/>
    </source>
</evidence>
<dbReference type="PROSITE" id="PS50021">
    <property type="entry name" value="CH"/>
    <property type="match status" value="1"/>
</dbReference>
<dbReference type="PANTHER" id="PTHR12509:SF14">
    <property type="entry name" value="SPERM FLAGELLAR 1 LIKE"/>
    <property type="match status" value="1"/>
</dbReference>
<dbReference type="InterPro" id="IPR010441">
    <property type="entry name" value="CH_2"/>
</dbReference>
<dbReference type="GO" id="GO:0005930">
    <property type="term" value="C:axoneme"/>
    <property type="evidence" value="ECO:0007669"/>
    <property type="project" value="TreeGrafter"/>
</dbReference>
<evidence type="ECO:0000313" key="5">
    <source>
        <dbReference type="RefSeq" id="XP_040480648.1"/>
    </source>
</evidence>
<dbReference type="GO" id="GO:0051493">
    <property type="term" value="P:regulation of cytoskeleton organization"/>
    <property type="evidence" value="ECO:0007669"/>
    <property type="project" value="TreeGrafter"/>
</dbReference>
<gene>
    <name evidence="4 5 6" type="primary">LOC103658539</name>
</gene>
<accession>A0A8M1FB70</accession>
<evidence type="ECO:0000313" key="6">
    <source>
        <dbReference type="RefSeq" id="XP_040480649.1"/>
    </source>
</evidence>
<feature type="region of interest" description="Disordered" evidence="1">
    <location>
        <begin position="124"/>
        <end position="179"/>
    </location>
</feature>
<sequence>MLGAAGRRAQSSPPLPSGALRGLCAWLDGLPLSRPKRHLARDFSDGVMLAEIVKHFYPRLVDLHNYVPTCNTDQKLSNWSVLNRKVFHKLRLWVSETEIQKVVANTPGAIEPILLALREKVKDGAVQQAPPPTADPGPSSADANSPQAQLTTPAHTGLQGPTVPSGVKTLPSQRTPERTGHCVYIGQDPADGSLEHLDSGLQQLLEEKEQALVVLQEMVKESDIIVWLGFAEGSREEVISSNGAEVTVMPTPVAPVHVPAERVITVLLTKPGGEHRSTCYLKRRGSRLLLP</sequence>
<feature type="compositionally biased region" description="Polar residues" evidence="1">
    <location>
        <begin position="141"/>
        <end position="154"/>
    </location>
</feature>